<evidence type="ECO:0000256" key="3">
    <source>
        <dbReference type="ARBA" id="ARBA00022692"/>
    </source>
</evidence>
<comment type="similarity">
    <text evidence="6">Belongs to the TVP38/TMEM64 family.</text>
</comment>
<dbReference type="Proteomes" id="UP000182062">
    <property type="component" value="Unassembled WGS sequence"/>
</dbReference>
<evidence type="ECO:0000313" key="9">
    <source>
        <dbReference type="Proteomes" id="UP000182062"/>
    </source>
</evidence>
<dbReference type="PANTHER" id="PTHR12677">
    <property type="entry name" value="GOLGI APPARATUS MEMBRANE PROTEIN TVP38-RELATED"/>
    <property type="match status" value="1"/>
</dbReference>
<dbReference type="OrthoDB" id="2451090at2"/>
<dbReference type="Pfam" id="PF09335">
    <property type="entry name" value="VTT_dom"/>
    <property type="match status" value="1"/>
</dbReference>
<evidence type="ECO:0000256" key="6">
    <source>
        <dbReference type="RuleBase" id="RU366058"/>
    </source>
</evidence>
<evidence type="ECO:0000256" key="4">
    <source>
        <dbReference type="ARBA" id="ARBA00022989"/>
    </source>
</evidence>
<evidence type="ECO:0000256" key="2">
    <source>
        <dbReference type="ARBA" id="ARBA00022475"/>
    </source>
</evidence>
<dbReference type="AlphaFoldDB" id="A0A1J6WRE1"/>
<comment type="subcellular location">
    <subcellularLocation>
        <location evidence="1 6">Cell membrane</location>
        <topology evidence="1 6">Multi-pass membrane protein</topology>
    </subcellularLocation>
</comment>
<accession>A0A1J6WRE1</accession>
<keyword evidence="3 6" id="KW-0812">Transmembrane</keyword>
<dbReference type="InterPro" id="IPR015414">
    <property type="entry name" value="TMEM64"/>
</dbReference>
<keyword evidence="5 6" id="KW-0472">Membrane</keyword>
<evidence type="ECO:0000256" key="1">
    <source>
        <dbReference type="ARBA" id="ARBA00004651"/>
    </source>
</evidence>
<feature type="domain" description="VTT" evidence="7">
    <location>
        <begin position="35"/>
        <end position="149"/>
    </location>
</feature>
<keyword evidence="2 6" id="KW-1003">Cell membrane</keyword>
<feature type="transmembrane region" description="Helical" evidence="6">
    <location>
        <begin position="58"/>
        <end position="79"/>
    </location>
</feature>
<dbReference type="GO" id="GO:0005886">
    <property type="term" value="C:plasma membrane"/>
    <property type="evidence" value="ECO:0007669"/>
    <property type="project" value="UniProtKB-SubCell"/>
</dbReference>
<keyword evidence="4 6" id="KW-1133">Transmembrane helix</keyword>
<feature type="transmembrane region" description="Helical" evidence="6">
    <location>
        <begin position="129"/>
        <end position="148"/>
    </location>
</feature>
<keyword evidence="9" id="KW-1185">Reference proteome</keyword>
<dbReference type="PANTHER" id="PTHR12677:SF59">
    <property type="entry name" value="GOLGI APPARATUS MEMBRANE PROTEIN TVP38-RELATED"/>
    <property type="match status" value="1"/>
</dbReference>
<feature type="transmembrane region" description="Helical" evidence="6">
    <location>
        <begin position="33"/>
        <end position="52"/>
    </location>
</feature>
<dbReference type="EMBL" id="MINN01000096">
    <property type="protein sequence ID" value="OIU70803.1"/>
    <property type="molecule type" value="Genomic_DNA"/>
</dbReference>
<comment type="caution">
    <text evidence="8">The sequence shown here is derived from an EMBL/GenBank/DDBJ whole genome shotgun (WGS) entry which is preliminary data.</text>
</comment>
<evidence type="ECO:0000259" key="7">
    <source>
        <dbReference type="Pfam" id="PF09335"/>
    </source>
</evidence>
<evidence type="ECO:0000256" key="5">
    <source>
        <dbReference type="ARBA" id="ARBA00023136"/>
    </source>
</evidence>
<feature type="transmembrane region" description="Helical" evidence="6">
    <location>
        <begin position="154"/>
        <end position="173"/>
    </location>
</feature>
<sequence>MDDRLVAAFAIMEASGYIAPVLFILFHVLRQFLFIPVALVCMAGGILFGSILGTIYSLIGLTLLSIIFYFAIKSFTSFYERLLRLKEKWFGKSADLTTGQIAILRLIPFIHYQLLNLCLMQKNPQFKPFVRAAIISNIPLAFFYTVFGQYIKQFSPPIMVMILMALGVLFYLLREKVRIMSWNEFFPERNRM</sequence>
<evidence type="ECO:0000313" key="8">
    <source>
        <dbReference type="EMBL" id="OIU70803.1"/>
    </source>
</evidence>
<organism evidence="8 9">
    <name type="scientific">Rossellomorea aquimaris</name>
    <dbReference type="NCBI Taxonomy" id="189382"/>
    <lineage>
        <taxon>Bacteria</taxon>
        <taxon>Bacillati</taxon>
        <taxon>Bacillota</taxon>
        <taxon>Bacilli</taxon>
        <taxon>Bacillales</taxon>
        <taxon>Bacillaceae</taxon>
        <taxon>Rossellomorea</taxon>
    </lineage>
</organism>
<protein>
    <recommendedName>
        <fullName evidence="6">TVP38/TMEM64 family membrane protein</fullName>
    </recommendedName>
</protein>
<feature type="transmembrane region" description="Helical" evidence="6">
    <location>
        <begin position="6"/>
        <end position="26"/>
    </location>
</feature>
<dbReference type="InterPro" id="IPR032816">
    <property type="entry name" value="VTT_dom"/>
</dbReference>
<gene>
    <name evidence="8" type="ORF">BHE18_20040</name>
</gene>
<dbReference type="RefSeq" id="WP_071619152.1">
    <property type="nucleotide sequence ID" value="NZ_MINN01000096.1"/>
</dbReference>
<name>A0A1J6WRE1_9BACI</name>
<reference evidence="8 9" key="1">
    <citation type="submission" date="2016-09" db="EMBL/GenBank/DDBJ databases">
        <title>Bacillus aquimaris SAMM genome sequence reveals colonization and biosurfactant production capacities.</title>
        <authorList>
            <person name="Waghmode S.R."/>
            <person name="Suryavanshi M.V."/>
        </authorList>
    </citation>
    <scope>NUCLEOTIDE SEQUENCE [LARGE SCALE GENOMIC DNA]</scope>
    <source>
        <strain evidence="8 9">SAMM</strain>
    </source>
</reference>
<proteinExistence type="inferred from homology"/>